<evidence type="ECO:0000256" key="2">
    <source>
        <dbReference type="ARBA" id="ARBA00001968"/>
    </source>
</evidence>
<feature type="domain" description="HAMP" evidence="15">
    <location>
        <begin position="176"/>
        <end position="238"/>
    </location>
</feature>
<dbReference type="FunFam" id="3.30.565.10:FF:000006">
    <property type="entry name" value="Sensor histidine kinase WalK"/>
    <property type="match status" value="1"/>
</dbReference>
<evidence type="ECO:0000256" key="10">
    <source>
        <dbReference type="ARBA" id="ARBA00023012"/>
    </source>
</evidence>
<dbReference type="PANTHER" id="PTHR45436">
    <property type="entry name" value="SENSOR HISTIDINE KINASE YKOH"/>
    <property type="match status" value="1"/>
</dbReference>
<keyword evidence="17" id="KW-1185">Reference proteome</keyword>
<dbReference type="CDD" id="cd00075">
    <property type="entry name" value="HATPase"/>
    <property type="match status" value="1"/>
</dbReference>
<protein>
    <recommendedName>
        <fullName evidence="4">histidine kinase</fullName>
        <ecNumber evidence="4">2.7.13.3</ecNumber>
    </recommendedName>
</protein>
<evidence type="ECO:0000256" key="5">
    <source>
        <dbReference type="ARBA" id="ARBA00022553"/>
    </source>
</evidence>
<feature type="transmembrane region" description="Helical" evidence="13">
    <location>
        <begin position="152"/>
        <end position="175"/>
    </location>
</feature>
<organism evidence="16 17">
    <name type="scientific">Phycicoccus avicenniae</name>
    <dbReference type="NCBI Taxonomy" id="2828860"/>
    <lineage>
        <taxon>Bacteria</taxon>
        <taxon>Bacillati</taxon>
        <taxon>Actinomycetota</taxon>
        <taxon>Actinomycetes</taxon>
        <taxon>Micrococcales</taxon>
        <taxon>Intrasporangiaceae</taxon>
        <taxon>Phycicoccus</taxon>
    </lineage>
</organism>
<dbReference type="GO" id="GO:0005509">
    <property type="term" value="F:calcium ion binding"/>
    <property type="evidence" value="ECO:0007669"/>
    <property type="project" value="UniProtKB-ARBA"/>
</dbReference>
<gene>
    <name evidence="16" type="ORF">KC207_00015</name>
</gene>
<dbReference type="SMART" id="SM00304">
    <property type="entry name" value="HAMP"/>
    <property type="match status" value="1"/>
</dbReference>
<dbReference type="SMART" id="SM00387">
    <property type="entry name" value="HATPase_c"/>
    <property type="match status" value="1"/>
</dbReference>
<evidence type="ECO:0000256" key="6">
    <source>
        <dbReference type="ARBA" id="ARBA00022679"/>
    </source>
</evidence>
<sequence>MLVTGAFTVLETRRYLDAQLAGDLRSALARVGERGGLGVQPDGDDDDRGRPGPPGAPGADSTLVLALAADGSVASVGGAPVNYVVERDGGGGRLDDDQIARLRAAAGGGEPVRVPLGDGVGEYLVTSAAVRGGGTVVVGVSTEPVDELLARLLALVVGGTLVGLVVVGVGGAVVIRRSLAPLDRVATTAQQVSALQLTEGDVSLAVRVPAGDADGRTEVGQVGLALNTMLDDVEAALRARQDSETRVRRFVADASHELRTPLASIRGYAELTRREPEPVPDGVTHALGRVEAEALRMQGLVEDLLLLARLDSGRPLEREPVDLSLLAVNAVSDAHAASPDHRWGLDLPDDPVEVPGDAARLHQVLANLLANARTHTPPGTRVDLGVRPEGDLVRLTVSDDGPGIPDDLRPTVFERFTRGDDSRSRAQGSTGLGLSIVSAVVSAHGGRVDVESRPGATTFSVLLPAG</sequence>
<comment type="cofactor">
    <cofactor evidence="2">
        <name>a divalent metal cation</name>
        <dbReference type="ChEBI" id="CHEBI:60240"/>
    </cofactor>
</comment>
<evidence type="ECO:0000313" key="17">
    <source>
        <dbReference type="Proteomes" id="UP000677016"/>
    </source>
</evidence>
<dbReference type="InterPro" id="IPR036097">
    <property type="entry name" value="HisK_dim/P_sf"/>
</dbReference>
<dbReference type="PANTHER" id="PTHR45436:SF5">
    <property type="entry name" value="SENSOR HISTIDINE KINASE TRCS"/>
    <property type="match status" value="1"/>
</dbReference>
<keyword evidence="6" id="KW-0808">Transferase</keyword>
<dbReference type="EC" id="2.7.13.3" evidence="4"/>
<dbReference type="SUPFAM" id="SSF47384">
    <property type="entry name" value="Homodimeric domain of signal transducing histidine kinase"/>
    <property type="match status" value="1"/>
</dbReference>
<evidence type="ECO:0000256" key="9">
    <source>
        <dbReference type="ARBA" id="ARBA00022989"/>
    </source>
</evidence>
<comment type="catalytic activity">
    <reaction evidence="1">
        <text>ATP + protein L-histidine = ADP + protein N-phospho-L-histidine.</text>
        <dbReference type="EC" id="2.7.13.3"/>
    </reaction>
</comment>
<keyword evidence="10" id="KW-0902">Two-component regulatory system</keyword>
<keyword evidence="8" id="KW-0418">Kinase</keyword>
<keyword evidence="11 13" id="KW-0472">Membrane</keyword>
<dbReference type="Pfam" id="PF02518">
    <property type="entry name" value="HATPase_c"/>
    <property type="match status" value="1"/>
</dbReference>
<reference evidence="16" key="1">
    <citation type="submission" date="2021-04" db="EMBL/GenBank/DDBJ databases">
        <title>Phycicoccus avicenniae sp. nov., a novel endophytic actinomycetes isolated from branch of Avicennia mariana.</title>
        <authorList>
            <person name="Tuo L."/>
        </authorList>
    </citation>
    <scope>NUCLEOTIDE SEQUENCE</scope>
    <source>
        <strain evidence="16">BSK3Z-2</strain>
    </source>
</reference>
<evidence type="ECO:0000259" key="15">
    <source>
        <dbReference type="PROSITE" id="PS50885"/>
    </source>
</evidence>
<dbReference type="GO" id="GO:0005886">
    <property type="term" value="C:plasma membrane"/>
    <property type="evidence" value="ECO:0007669"/>
    <property type="project" value="UniProtKB-SubCell"/>
</dbReference>
<dbReference type="Gene3D" id="3.30.565.10">
    <property type="entry name" value="Histidine kinase-like ATPase, C-terminal domain"/>
    <property type="match status" value="1"/>
</dbReference>
<dbReference type="PROSITE" id="PS50885">
    <property type="entry name" value="HAMP"/>
    <property type="match status" value="1"/>
</dbReference>
<keyword evidence="9 13" id="KW-1133">Transmembrane helix</keyword>
<dbReference type="FunFam" id="1.10.287.130:FF:000001">
    <property type="entry name" value="Two-component sensor histidine kinase"/>
    <property type="match status" value="1"/>
</dbReference>
<dbReference type="InterPro" id="IPR003594">
    <property type="entry name" value="HATPase_dom"/>
</dbReference>
<evidence type="ECO:0000256" key="12">
    <source>
        <dbReference type="SAM" id="MobiDB-lite"/>
    </source>
</evidence>
<dbReference type="PRINTS" id="PR00344">
    <property type="entry name" value="BCTRLSENSOR"/>
</dbReference>
<dbReference type="InterPro" id="IPR003660">
    <property type="entry name" value="HAMP_dom"/>
</dbReference>
<dbReference type="EMBL" id="JAGSNF010000001">
    <property type="protein sequence ID" value="MBR7741679.1"/>
    <property type="molecule type" value="Genomic_DNA"/>
</dbReference>
<dbReference type="Gene3D" id="1.10.287.130">
    <property type="match status" value="1"/>
</dbReference>
<proteinExistence type="predicted"/>
<evidence type="ECO:0000256" key="11">
    <source>
        <dbReference type="ARBA" id="ARBA00023136"/>
    </source>
</evidence>
<dbReference type="InterPro" id="IPR050428">
    <property type="entry name" value="TCS_sensor_his_kinase"/>
</dbReference>
<feature type="domain" description="Histidine kinase" evidence="14">
    <location>
        <begin position="253"/>
        <end position="466"/>
    </location>
</feature>
<dbReference type="InterPro" id="IPR005467">
    <property type="entry name" value="His_kinase_dom"/>
</dbReference>
<evidence type="ECO:0000256" key="13">
    <source>
        <dbReference type="SAM" id="Phobius"/>
    </source>
</evidence>
<dbReference type="Proteomes" id="UP000677016">
    <property type="component" value="Unassembled WGS sequence"/>
</dbReference>
<evidence type="ECO:0000313" key="16">
    <source>
        <dbReference type="EMBL" id="MBR7741679.1"/>
    </source>
</evidence>
<dbReference type="CDD" id="cd06225">
    <property type="entry name" value="HAMP"/>
    <property type="match status" value="1"/>
</dbReference>
<comment type="caution">
    <text evidence="16">The sequence shown here is derived from an EMBL/GenBank/DDBJ whole genome shotgun (WGS) entry which is preliminary data.</text>
</comment>
<comment type="subcellular location">
    <subcellularLocation>
        <location evidence="3">Cell membrane</location>
    </subcellularLocation>
</comment>
<evidence type="ECO:0000256" key="4">
    <source>
        <dbReference type="ARBA" id="ARBA00012438"/>
    </source>
</evidence>
<dbReference type="InterPro" id="IPR036890">
    <property type="entry name" value="HATPase_C_sf"/>
</dbReference>
<keyword evidence="7 13" id="KW-0812">Transmembrane</keyword>
<evidence type="ECO:0000256" key="1">
    <source>
        <dbReference type="ARBA" id="ARBA00000085"/>
    </source>
</evidence>
<evidence type="ECO:0000259" key="14">
    <source>
        <dbReference type="PROSITE" id="PS50109"/>
    </source>
</evidence>
<dbReference type="Pfam" id="PF00672">
    <property type="entry name" value="HAMP"/>
    <property type="match status" value="1"/>
</dbReference>
<dbReference type="Pfam" id="PF00512">
    <property type="entry name" value="HisKA"/>
    <property type="match status" value="1"/>
</dbReference>
<evidence type="ECO:0000256" key="3">
    <source>
        <dbReference type="ARBA" id="ARBA00004236"/>
    </source>
</evidence>
<keyword evidence="5" id="KW-0597">Phosphoprotein</keyword>
<dbReference type="GO" id="GO:0000155">
    <property type="term" value="F:phosphorelay sensor kinase activity"/>
    <property type="evidence" value="ECO:0007669"/>
    <property type="project" value="InterPro"/>
</dbReference>
<dbReference type="InterPro" id="IPR004358">
    <property type="entry name" value="Sig_transdc_His_kin-like_C"/>
</dbReference>
<dbReference type="Gene3D" id="6.10.340.10">
    <property type="match status" value="1"/>
</dbReference>
<feature type="region of interest" description="Disordered" evidence="12">
    <location>
        <begin position="33"/>
        <end position="59"/>
    </location>
</feature>
<evidence type="ECO:0000256" key="7">
    <source>
        <dbReference type="ARBA" id="ARBA00022692"/>
    </source>
</evidence>
<dbReference type="InterPro" id="IPR003661">
    <property type="entry name" value="HisK_dim/P_dom"/>
</dbReference>
<dbReference type="CDD" id="cd00082">
    <property type="entry name" value="HisKA"/>
    <property type="match status" value="1"/>
</dbReference>
<dbReference type="SUPFAM" id="SSF55874">
    <property type="entry name" value="ATPase domain of HSP90 chaperone/DNA topoisomerase II/histidine kinase"/>
    <property type="match status" value="1"/>
</dbReference>
<dbReference type="PROSITE" id="PS50109">
    <property type="entry name" value="HIS_KIN"/>
    <property type="match status" value="1"/>
</dbReference>
<dbReference type="AlphaFoldDB" id="A0A941HYY6"/>
<evidence type="ECO:0000256" key="8">
    <source>
        <dbReference type="ARBA" id="ARBA00022777"/>
    </source>
</evidence>
<dbReference type="SMART" id="SM00388">
    <property type="entry name" value="HisKA"/>
    <property type="match status" value="1"/>
</dbReference>
<accession>A0A941HYY6</accession>
<name>A0A941HYY6_9MICO</name>